<gene>
    <name evidence="1" type="ORF">HKBW3S03_00122</name>
</gene>
<dbReference type="AlphaFoldDB" id="A0A6V8QDA4"/>
<accession>A0A6V8QDA4</accession>
<dbReference type="EMBL" id="BLRU01000005">
    <property type="protein sequence ID" value="GFP18617.1"/>
    <property type="molecule type" value="Genomic_DNA"/>
</dbReference>
<dbReference type="Proteomes" id="UP000574717">
    <property type="component" value="Unassembled WGS sequence"/>
</dbReference>
<evidence type="ECO:0000313" key="2">
    <source>
        <dbReference type="Proteomes" id="UP000574717"/>
    </source>
</evidence>
<name>A0A6V8QDA4_9ACTN</name>
<protein>
    <submittedName>
        <fullName evidence="1">Uncharacterized protein</fullName>
    </submittedName>
</protein>
<evidence type="ECO:0000313" key="1">
    <source>
        <dbReference type="EMBL" id="GFP18617.1"/>
    </source>
</evidence>
<comment type="caution">
    <text evidence="1">The sequence shown here is derived from an EMBL/GenBank/DDBJ whole genome shotgun (WGS) entry which is preliminary data.</text>
</comment>
<reference evidence="1 2" key="1">
    <citation type="journal article" date="2020" name="Front. Microbiol.">
        <title>Single-cell genomics of novel Actinobacteria with the Wood-Ljungdahl pathway discovered in a serpentinizing system.</title>
        <authorList>
            <person name="Merino N."/>
            <person name="Kawai M."/>
            <person name="Boyd E.S."/>
            <person name="Colman D.R."/>
            <person name="McGlynn S.E."/>
            <person name="Nealson K.H."/>
            <person name="Kurokawa K."/>
            <person name="Hongoh Y."/>
        </authorList>
    </citation>
    <scope>NUCLEOTIDE SEQUENCE [LARGE SCALE GENOMIC DNA]</scope>
    <source>
        <strain evidence="1 2">S03</strain>
    </source>
</reference>
<sequence>MSNIKVIKRRSYGLLDLIYFMLKIKQGFT</sequence>
<organism evidence="1 2">
    <name type="scientific">Candidatus Hakubella thermalkaliphila</name>
    <dbReference type="NCBI Taxonomy" id="2754717"/>
    <lineage>
        <taxon>Bacteria</taxon>
        <taxon>Bacillati</taxon>
        <taxon>Actinomycetota</taxon>
        <taxon>Actinomycetota incertae sedis</taxon>
        <taxon>Candidatus Hakubellales</taxon>
        <taxon>Candidatus Hakubellaceae</taxon>
        <taxon>Candidatus Hakubella</taxon>
    </lineage>
</organism>
<proteinExistence type="predicted"/>